<name>A0A518GN70_9PLAN</name>
<dbReference type="InterPro" id="IPR036390">
    <property type="entry name" value="WH_DNA-bd_sf"/>
</dbReference>
<evidence type="ECO:0000256" key="1">
    <source>
        <dbReference type="SAM" id="MobiDB-lite"/>
    </source>
</evidence>
<dbReference type="KEGG" id="peh:Spb1_20200"/>
<dbReference type="InterPro" id="IPR036388">
    <property type="entry name" value="WH-like_DNA-bd_sf"/>
</dbReference>
<evidence type="ECO:0000313" key="2">
    <source>
        <dbReference type="EMBL" id="QDV30092.1"/>
    </source>
</evidence>
<feature type="region of interest" description="Disordered" evidence="1">
    <location>
        <begin position="412"/>
        <end position="434"/>
    </location>
</feature>
<proteinExistence type="predicted"/>
<dbReference type="AlphaFoldDB" id="A0A518GN70"/>
<sequence length="434" mass="47635">MDGPHTPQHHAHEVQRQLPLDLDPRDRLQLLPIPQGERDLLLAICDQDPTTFTWQAPAKQLAELLHCHPGTITRRSAKCATAGLLEVEARPGRPSRLTITPAAFAGQVMPQPSRRQRRAKSPGAVPMLPAPSIETTSRTANHRRRKRDVAGELMTVTLYWVGLVVELVTGCAQTPNPQRSRSWRKPLPDQLEFTFAPEPTAQTPAVACGDSANPHPQRANLPRKPRKVAESASAEAPSPCANPETPSAQTPSIESIDRKKNPSISLLEKKPRIEWGVVPITASALKTNPPLIRKLHQAAARSGFEVPLEQFAALCCYVGRICVKSTDNPAGMLHYLLTNERDQLGNICLDRPEPIDRKQAKDIFTHEAAMQPRAAPRQPITQVATNIQGTPPRPSAAKPGPDKFDVLRQAIAARRPPTDDPSRMDAVLSQIPKV</sequence>
<feature type="compositionally biased region" description="Low complexity" evidence="1">
    <location>
        <begin position="230"/>
        <end position="244"/>
    </location>
</feature>
<dbReference type="Gene3D" id="1.10.10.10">
    <property type="entry name" value="Winged helix-like DNA-binding domain superfamily/Winged helix DNA-binding domain"/>
    <property type="match status" value="1"/>
</dbReference>
<evidence type="ECO:0000313" key="3">
    <source>
        <dbReference type="Proteomes" id="UP000315349"/>
    </source>
</evidence>
<dbReference type="EMBL" id="CP036299">
    <property type="protein sequence ID" value="QDV30092.1"/>
    <property type="molecule type" value="Genomic_DNA"/>
</dbReference>
<feature type="region of interest" description="Disordered" evidence="1">
    <location>
        <begin position="108"/>
        <end position="146"/>
    </location>
</feature>
<dbReference type="OrthoDB" id="9817408at2"/>
<dbReference type="SUPFAM" id="SSF46785">
    <property type="entry name" value="Winged helix' DNA-binding domain"/>
    <property type="match status" value="1"/>
</dbReference>
<keyword evidence="3" id="KW-1185">Reference proteome</keyword>
<gene>
    <name evidence="2" type="ORF">Spb1_20200</name>
</gene>
<feature type="region of interest" description="Disordered" evidence="1">
    <location>
        <begin position="201"/>
        <end position="263"/>
    </location>
</feature>
<dbReference type="RefSeq" id="WP_145298896.1">
    <property type="nucleotide sequence ID" value="NZ_CP036299.1"/>
</dbReference>
<reference evidence="2 3" key="1">
    <citation type="submission" date="2019-02" db="EMBL/GenBank/DDBJ databases">
        <title>Deep-cultivation of Planctomycetes and their phenomic and genomic characterization uncovers novel biology.</title>
        <authorList>
            <person name="Wiegand S."/>
            <person name="Jogler M."/>
            <person name="Boedeker C."/>
            <person name="Pinto D."/>
            <person name="Vollmers J."/>
            <person name="Rivas-Marin E."/>
            <person name="Kohn T."/>
            <person name="Peeters S.H."/>
            <person name="Heuer A."/>
            <person name="Rast P."/>
            <person name="Oberbeckmann S."/>
            <person name="Bunk B."/>
            <person name="Jeske O."/>
            <person name="Meyerdierks A."/>
            <person name="Storesund J.E."/>
            <person name="Kallscheuer N."/>
            <person name="Luecker S."/>
            <person name="Lage O.M."/>
            <person name="Pohl T."/>
            <person name="Merkel B.J."/>
            <person name="Hornburger P."/>
            <person name="Mueller R.-W."/>
            <person name="Bruemmer F."/>
            <person name="Labrenz M."/>
            <person name="Spormann A.M."/>
            <person name="Op den Camp H."/>
            <person name="Overmann J."/>
            <person name="Amann R."/>
            <person name="Jetten M.S.M."/>
            <person name="Mascher T."/>
            <person name="Medema M.H."/>
            <person name="Devos D.P."/>
            <person name="Kaster A.-K."/>
            <person name="Ovreas L."/>
            <person name="Rohde M."/>
            <person name="Galperin M.Y."/>
            <person name="Jogler C."/>
        </authorList>
    </citation>
    <scope>NUCLEOTIDE SEQUENCE [LARGE SCALE GENOMIC DNA]</scope>
    <source>
        <strain evidence="2 3">Spb1</strain>
    </source>
</reference>
<organism evidence="2 3">
    <name type="scientific">Planctopirus ephydatiae</name>
    <dbReference type="NCBI Taxonomy" id="2528019"/>
    <lineage>
        <taxon>Bacteria</taxon>
        <taxon>Pseudomonadati</taxon>
        <taxon>Planctomycetota</taxon>
        <taxon>Planctomycetia</taxon>
        <taxon>Planctomycetales</taxon>
        <taxon>Planctomycetaceae</taxon>
        <taxon>Planctopirus</taxon>
    </lineage>
</organism>
<protein>
    <submittedName>
        <fullName evidence="2">MarR family protein</fullName>
    </submittedName>
</protein>
<accession>A0A518GN70</accession>
<dbReference type="Proteomes" id="UP000315349">
    <property type="component" value="Chromosome"/>
</dbReference>